<evidence type="ECO:0000259" key="1">
    <source>
        <dbReference type="PROSITE" id="PS51833"/>
    </source>
</evidence>
<reference evidence="2 3" key="1">
    <citation type="submission" date="2018-09" db="EMBL/GenBank/DDBJ databases">
        <title>Phylogeny of the Shewanellaceae, and recommendation for two new genera, Pseudoshewanella and Parashewanella.</title>
        <authorList>
            <person name="Wang G."/>
        </authorList>
    </citation>
    <scope>NUCLEOTIDE SEQUENCE [LARGE SCALE GENOMIC DNA]</scope>
    <source>
        <strain evidence="2 3">KCTC 22492</strain>
    </source>
</reference>
<dbReference type="Proteomes" id="UP000273022">
    <property type="component" value="Unassembled WGS sequence"/>
</dbReference>
<protein>
    <submittedName>
        <fullName evidence="2">HDOD domain-containing protein</fullName>
    </submittedName>
</protein>
<dbReference type="PANTHER" id="PTHR33525">
    <property type="match status" value="1"/>
</dbReference>
<dbReference type="PANTHER" id="PTHR33525:SF3">
    <property type="entry name" value="RIBONUCLEASE Y"/>
    <property type="match status" value="1"/>
</dbReference>
<name>A0A3A6T864_9GAMM</name>
<accession>A0A3A6T864</accession>
<evidence type="ECO:0000313" key="3">
    <source>
        <dbReference type="Proteomes" id="UP000273022"/>
    </source>
</evidence>
<comment type="caution">
    <text evidence="2">The sequence shown here is derived from an EMBL/GenBank/DDBJ whole genome shotgun (WGS) entry which is preliminary data.</text>
</comment>
<dbReference type="EMBL" id="QYYH01000097">
    <property type="protein sequence ID" value="RJY10665.1"/>
    <property type="molecule type" value="Genomic_DNA"/>
</dbReference>
<evidence type="ECO:0000313" key="2">
    <source>
        <dbReference type="EMBL" id="RJY10665.1"/>
    </source>
</evidence>
<gene>
    <name evidence="2" type="ORF">D5R81_14190</name>
</gene>
<dbReference type="AlphaFoldDB" id="A0A3A6T864"/>
<dbReference type="InterPro" id="IPR052340">
    <property type="entry name" value="RNase_Y/CdgJ"/>
</dbReference>
<sequence length="274" mass="30585">MLRDFLVKLEDDTLILPTLPDVAIEIQSVVNRPSSSLKQVVAVVCKDTAISARIIKVANSAMFYRGSAANSLMTAVTRIGLTQIQSLVISAAAEQLFISSNEIVGELLDDIWERSVDVTSAACALLLIYKKEHPHFRINLDTLSLAGLVYNIGALPLLMEAENRSDQISDIDTLQLIIEKLQTPVGVALLKHWEFSEDIIEVVEHWHDLEYQSDDVTCVDFVRAAAIYTKNLKINDKTSNHMAILRQKGLPLDNEELASSEFLAQYRSIKQSYE</sequence>
<dbReference type="SUPFAM" id="SSF109604">
    <property type="entry name" value="HD-domain/PDEase-like"/>
    <property type="match status" value="1"/>
</dbReference>
<dbReference type="Pfam" id="PF08668">
    <property type="entry name" value="HDOD"/>
    <property type="match status" value="1"/>
</dbReference>
<organism evidence="2 3">
    <name type="scientific">Parashewanella spongiae</name>
    <dbReference type="NCBI Taxonomy" id="342950"/>
    <lineage>
        <taxon>Bacteria</taxon>
        <taxon>Pseudomonadati</taxon>
        <taxon>Pseudomonadota</taxon>
        <taxon>Gammaproteobacteria</taxon>
        <taxon>Alteromonadales</taxon>
        <taxon>Shewanellaceae</taxon>
        <taxon>Parashewanella</taxon>
    </lineage>
</organism>
<keyword evidence="3" id="KW-1185">Reference proteome</keyword>
<feature type="domain" description="HDOD" evidence="1">
    <location>
        <begin position="16"/>
        <end position="209"/>
    </location>
</feature>
<dbReference type="OrthoDB" id="598113at2"/>
<dbReference type="Gene3D" id="1.10.3210.10">
    <property type="entry name" value="Hypothetical protein af1432"/>
    <property type="match status" value="1"/>
</dbReference>
<proteinExistence type="predicted"/>
<dbReference type="PROSITE" id="PS51833">
    <property type="entry name" value="HDOD"/>
    <property type="match status" value="1"/>
</dbReference>
<dbReference type="InterPro" id="IPR013976">
    <property type="entry name" value="HDOD"/>
</dbReference>